<name>A0A8S9V8Q1_PHYIN</name>
<dbReference type="Proteomes" id="UP000704712">
    <property type="component" value="Unassembled WGS sequence"/>
</dbReference>
<reference evidence="1" key="1">
    <citation type="submission" date="2020-03" db="EMBL/GenBank/DDBJ databases">
        <title>Hybrid Assembly of Korean Phytophthora infestans isolates.</title>
        <authorList>
            <person name="Prokchorchik M."/>
            <person name="Lee Y."/>
            <person name="Seo J."/>
            <person name="Cho J.-H."/>
            <person name="Park Y.-E."/>
            <person name="Jang D.-C."/>
            <person name="Im J.-S."/>
            <person name="Choi J.-G."/>
            <person name="Park H.-J."/>
            <person name="Lee G.-B."/>
            <person name="Lee Y.-G."/>
            <person name="Hong S.-Y."/>
            <person name="Cho K."/>
            <person name="Sohn K.H."/>
        </authorList>
    </citation>
    <scope>NUCLEOTIDE SEQUENCE</scope>
    <source>
        <strain evidence="1">KR_2_A2</strain>
    </source>
</reference>
<dbReference type="AlphaFoldDB" id="A0A8S9V8Q1"/>
<evidence type="ECO:0000313" key="1">
    <source>
        <dbReference type="EMBL" id="KAF4148547.1"/>
    </source>
</evidence>
<proteinExistence type="predicted"/>
<sequence>MGPDEFYQFAISLNERVRKAKGTTKGKNFTTSEVISNGVCPDEVQRAKRAIESSIAVINLHDMNPSHSGQWYISQSNNKRDRSLFECSAHCRGRNPEEFAQDFALHGSSM</sequence>
<organism evidence="1 2">
    <name type="scientific">Phytophthora infestans</name>
    <name type="common">Potato late blight agent</name>
    <name type="synonym">Botrytis infestans</name>
    <dbReference type="NCBI Taxonomy" id="4787"/>
    <lineage>
        <taxon>Eukaryota</taxon>
        <taxon>Sar</taxon>
        <taxon>Stramenopiles</taxon>
        <taxon>Oomycota</taxon>
        <taxon>Peronosporomycetes</taxon>
        <taxon>Peronosporales</taxon>
        <taxon>Peronosporaceae</taxon>
        <taxon>Phytophthora</taxon>
    </lineage>
</organism>
<evidence type="ECO:0000313" key="2">
    <source>
        <dbReference type="Proteomes" id="UP000704712"/>
    </source>
</evidence>
<gene>
    <name evidence="1" type="ORF">GN958_ATG02261</name>
</gene>
<protein>
    <submittedName>
        <fullName evidence="1">Uncharacterized protein</fullName>
    </submittedName>
</protein>
<accession>A0A8S9V8Q1</accession>
<dbReference type="EMBL" id="JAACNO010000264">
    <property type="protein sequence ID" value="KAF4148547.1"/>
    <property type="molecule type" value="Genomic_DNA"/>
</dbReference>
<comment type="caution">
    <text evidence="1">The sequence shown here is derived from an EMBL/GenBank/DDBJ whole genome shotgun (WGS) entry which is preliminary data.</text>
</comment>